<gene>
    <name evidence="5" type="ORF">PHJA_002425200</name>
</gene>
<comment type="subcellular location">
    <subcellularLocation>
        <location evidence="1">Secreted</location>
    </subcellularLocation>
</comment>
<dbReference type="PANTHER" id="PTHR32093:SF122">
    <property type="entry name" value="LEUCINE-RICH REPEAT-CONTAINING N-TERMINAL PLANT-TYPE DOMAIN-CONTAINING PROTEIN"/>
    <property type="match status" value="1"/>
</dbReference>
<evidence type="ECO:0000256" key="1">
    <source>
        <dbReference type="ARBA" id="ARBA00004613"/>
    </source>
</evidence>
<keyword evidence="3" id="KW-0732">Signal</keyword>
<dbReference type="PANTHER" id="PTHR32093">
    <property type="entry name" value="LEUCINE-RICH REPEAT EXTENSIN-LIKE PROTEIN 3-RELATED"/>
    <property type="match status" value="1"/>
</dbReference>
<name>A0A830CWX2_9LAMI</name>
<accession>A0A830CWX2</accession>
<dbReference type="InterPro" id="IPR032675">
    <property type="entry name" value="LRR_dom_sf"/>
</dbReference>
<dbReference type="Proteomes" id="UP000653305">
    <property type="component" value="Unassembled WGS sequence"/>
</dbReference>
<evidence type="ECO:0000256" key="3">
    <source>
        <dbReference type="ARBA" id="ARBA00022729"/>
    </source>
</evidence>
<keyword evidence="4" id="KW-0677">Repeat</keyword>
<dbReference type="AlphaFoldDB" id="A0A830CWX2"/>
<protein>
    <submittedName>
        <fullName evidence="5">Uncharacterized protein at4g06744</fullName>
    </submittedName>
</protein>
<dbReference type="EMBL" id="BMAC01000777">
    <property type="protein sequence ID" value="GFQ02813.1"/>
    <property type="molecule type" value="Genomic_DNA"/>
</dbReference>
<dbReference type="SUPFAM" id="SSF52058">
    <property type="entry name" value="L domain-like"/>
    <property type="match status" value="1"/>
</dbReference>
<evidence type="ECO:0000313" key="5">
    <source>
        <dbReference type="EMBL" id="GFQ02813.1"/>
    </source>
</evidence>
<sequence>MQYFNISYNQFYGTVPESLCKLRNLVEVTLKSNYFTQVGPECRKLIRSKKLDVSMNCILDLPSQRSPKDCQAFFLTQQSCPDMNSMNIVPCKIDNSDSPEGHNITGRKLLARPRTYAALEKPVD</sequence>
<comment type="caution">
    <text evidence="5">The sequence shown here is derived from an EMBL/GenBank/DDBJ whole genome shotgun (WGS) entry which is preliminary data.</text>
</comment>
<evidence type="ECO:0000313" key="6">
    <source>
        <dbReference type="Proteomes" id="UP000653305"/>
    </source>
</evidence>
<keyword evidence="2" id="KW-0964">Secreted</keyword>
<dbReference type="Gene3D" id="3.80.10.10">
    <property type="entry name" value="Ribonuclease Inhibitor"/>
    <property type="match status" value="1"/>
</dbReference>
<evidence type="ECO:0000256" key="4">
    <source>
        <dbReference type="ARBA" id="ARBA00022737"/>
    </source>
</evidence>
<dbReference type="Pfam" id="PF00560">
    <property type="entry name" value="LRR_1"/>
    <property type="match status" value="1"/>
</dbReference>
<dbReference type="InterPro" id="IPR001611">
    <property type="entry name" value="Leu-rich_rpt"/>
</dbReference>
<dbReference type="OrthoDB" id="676979at2759"/>
<evidence type="ECO:0000256" key="2">
    <source>
        <dbReference type="ARBA" id="ARBA00022525"/>
    </source>
</evidence>
<reference evidence="5" key="1">
    <citation type="submission" date="2020-07" db="EMBL/GenBank/DDBJ databases">
        <title>Ethylene signaling mediates host invasion by parasitic plants.</title>
        <authorList>
            <person name="Yoshida S."/>
        </authorList>
    </citation>
    <scope>NUCLEOTIDE SEQUENCE</scope>
    <source>
        <strain evidence="5">Okayama</strain>
    </source>
</reference>
<dbReference type="GO" id="GO:0005576">
    <property type="term" value="C:extracellular region"/>
    <property type="evidence" value="ECO:0007669"/>
    <property type="project" value="UniProtKB-SubCell"/>
</dbReference>
<keyword evidence="6" id="KW-1185">Reference proteome</keyword>
<dbReference type="InterPro" id="IPR051582">
    <property type="entry name" value="LRR_extensin-like_regulator"/>
</dbReference>
<organism evidence="5 6">
    <name type="scientific">Phtheirospermum japonicum</name>
    <dbReference type="NCBI Taxonomy" id="374723"/>
    <lineage>
        <taxon>Eukaryota</taxon>
        <taxon>Viridiplantae</taxon>
        <taxon>Streptophyta</taxon>
        <taxon>Embryophyta</taxon>
        <taxon>Tracheophyta</taxon>
        <taxon>Spermatophyta</taxon>
        <taxon>Magnoliopsida</taxon>
        <taxon>eudicotyledons</taxon>
        <taxon>Gunneridae</taxon>
        <taxon>Pentapetalae</taxon>
        <taxon>asterids</taxon>
        <taxon>lamiids</taxon>
        <taxon>Lamiales</taxon>
        <taxon>Orobanchaceae</taxon>
        <taxon>Orobanchaceae incertae sedis</taxon>
        <taxon>Phtheirospermum</taxon>
    </lineage>
</organism>
<proteinExistence type="predicted"/>